<proteinExistence type="predicted"/>
<reference evidence="1 2" key="1">
    <citation type="submission" date="2015-09" db="EMBL/GenBank/DDBJ databases">
        <title>Genome sequence of Oxobacter pfennigii DSM 3222.</title>
        <authorList>
            <person name="Poehlein A."/>
            <person name="Bengelsdorf F.R."/>
            <person name="Schiel-Bengelsdorf B."/>
            <person name="Duerre P."/>
            <person name="Daniel R."/>
        </authorList>
    </citation>
    <scope>NUCLEOTIDE SEQUENCE [LARGE SCALE GENOMIC DNA]</scope>
    <source>
        <strain evidence="1 2">DSM 3222</strain>
    </source>
</reference>
<dbReference type="SUPFAM" id="SSF75169">
    <property type="entry name" value="DsrEFH-like"/>
    <property type="match status" value="1"/>
</dbReference>
<dbReference type="PATRIC" id="fig|36849.3.peg.223"/>
<dbReference type="Proteomes" id="UP000050326">
    <property type="component" value="Unassembled WGS sequence"/>
</dbReference>
<comment type="caution">
    <text evidence="1">The sequence shown here is derived from an EMBL/GenBank/DDBJ whole genome shotgun (WGS) entry which is preliminary data.</text>
</comment>
<keyword evidence="2" id="KW-1185">Reference proteome</keyword>
<dbReference type="OrthoDB" id="9802028at2"/>
<dbReference type="Gene3D" id="3.40.1260.10">
    <property type="entry name" value="DsrEFH-like"/>
    <property type="match status" value="1"/>
</dbReference>
<evidence type="ECO:0008006" key="3">
    <source>
        <dbReference type="Google" id="ProtNLM"/>
    </source>
</evidence>
<dbReference type="InterPro" id="IPR032836">
    <property type="entry name" value="DsrE2-like"/>
</dbReference>
<sequence length="158" mass="17895">MEKKLNILLFSGDYDKALAALIIADGAAEMGVKVTLFCAFWGLMLLRDPDKLSLEDKTIYEKIFGMTTPKGPEELPLSKMDMKGMGKKMLTMMMKDAESPSLKDFLEEARKKGIKFYGCQLSVEVMGFKKEEMIPELEIVDVKEYLKDALDSNMQLFV</sequence>
<accession>A0A0P8WDN4</accession>
<gene>
    <name evidence="1" type="ORF">OXPF_02020</name>
</gene>
<protein>
    <recommendedName>
        <fullName evidence="3">DsrE/DsrF-like family protein</fullName>
    </recommendedName>
</protein>
<dbReference type="InterPro" id="IPR027396">
    <property type="entry name" value="DsrEFH-like"/>
</dbReference>
<dbReference type="STRING" id="36849.OXPF_02020"/>
<dbReference type="Pfam" id="PF13686">
    <property type="entry name" value="DrsE_2"/>
    <property type="match status" value="1"/>
</dbReference>
<dbReference type="RefSeq" id="WP_054873357.1">
    <property type="nucleotide sequence ID" value="NZ_LKET01000014.1"/>
</dbReference>
<evidence type="ECO:0000313" key="2">
    <source>
        <dbReference type="Proteomes" id="UP000050326"/>
    </source>
</evidence>
<dbReference type="PANTHER" id="PTHR34655">
    <property type="entry name" value="CONSERVED WITHIN P. AEROPHILUM"/>
    <property type="match status" value="1"/>
</dbReference>
<dbReference type="AlphaFoldDB" id="A0A0P8WDN4"/>
<dbReference type="PANTHER" id="PTHR34655:SF2">
    <property type="entry name" value="PEROXIREDOXIN FAMILY PROTEIN"/>
    <property type="match status" value="1"/>
</dbReference>
<dbReference type="EMBL" id="LKET01000014">
    <property type="protein sequence ID" value="KPU46092.1"/>
    <property type="molecule type" value="Genomic_DNA"/>
</dbReference>
<evidence type="ECO:0000313" key="1">
    <source>
        <dbReference type="EMBL" id="KPU46092.1"/>
    </source>
</evidence>
<name>A0A0P8WDN4_9CLOT</name>
<organism evidence="1 2">
    <name type="scientific">Oxobacter pfennigii</name>
    <dbReference type="NCBI Taxonomy" id="36849"/>
    <lineage>
        <taxon>Bacteria</taxon>
        <taxon>Bacillati</taxon>
        <taxon>Bacillota</taxon>
        <taxon>Clostridia</taxon>
        <taxon>Eubacteriales</taxon>
        <taxon>Clostridiaceae</taxon>
        <taxon>Oxobacter</taxon>
    </lineage>
</organism>